<organism evidence="3 4">
    <name type="scientific">Thauera phenolivorans</name>
    <dbReference type="NCBI Taxonomy" id="1792543"/>
    <lineage>
        <taxon>Bacteria</taxon>
        <taxon>Pseudomonadati</taxon>
        <taxon>Pseudomonadota</taxon>
        <taxon>Betaproteobacteria</taxon>
        <taxon>Rhodocyclales</taxon>
        <taxon>Zoogloeaceae</taxon>
        <taxon>Thauera</taxon>
    </lineage>
</organism>
<dbReference type="InterPro" id="IPR036196">
    <property type="entry name" value="Ptyr_pPase_sf"/>
</dbReference>
<dbReference type="EMBL" id="JAAYYV010000457">
    <property type="protein sequence ID" value="NLF55826.1"/>
    <property type="molecule type" value="Genomic_DNA"/>
</dbReference>
<dbReference type="InterPro" id="IPR023485">
    <property type="entry name" value="Ptyr_pPase"/>
</dbReference>
<sequence>MAEKIYNVLFLCSANSARSIIAEVVLNQLGKGRFKAWSAGSHPSGEVHPMTLEVLQARGFDTSELRSKRWDEFARPDAPVMDFVFTVCDQAAGEVCPVWPGQPLTAHWGFADPVKVEGDRDRKLHAFSLTQNQIVNRLRLFLSLPLAKLDRLAIKQEIDRIGQSDPAAEG</sequence>
<dbReference type="PANTHER" id="PTHR43428:SF1">
    <property type="entry name" value="ARSENATE REDUCTASE"/>
    <property type="match status" value="1"/>
</dbReference>
<dbReference type="SUPFAM" id="SSF52788">
    <property type="entry name" value="Phosphotyrosine protein phosphatases I"/>
    <property type="match status" value="1"/>
</dbReference>
<dbReference type="Proteomes" id="UP000536534">
    <property type="component" value="Unassembled WGS sequence"/>
</dbReference>
<name>A0A7X7R9P8_9RHOO</name>
<keyword evidence="1" id="KW-0059">Arsenical resistance</keyword>
<dbReference type="CDD" id="cd16345">
    <property type="entry name" value="LMWP_ArsC"/>
    <property type="match status" value="1"/>
</dbReference>
<protein>
    <submittedName>
        <fullName evidence="3">Arsenate reductase ArsC</fullName>
    </submittedName>
</protein>
<gene>
    <name evidence="3" type="ORF">GX576_15775</name>
</gene>
<dbReference type="SMART" id="SM00226">
    <property type="entry name" value="LMWPc"/>
    <property type="match status" value="1"/>
</dbReference>
<dbReference type="GO" id="GO:0046685">
    <property type="term" value="P:response to arsenic-containing substance"/>
    <property type="evidence" value="ECO:0007669"/>
    <property type="project" value="UniProtKB-KW"/>
</dbReference>
<evidence type="ECO:0000313" key="3">
    <source>
        <dbReference type="EMBL" id="NLF55826.1"/>
    </source>
</evidence>
<dbReference type="Gene3D" id="3.40.50.2300">
    <property type="match status" value="1"/>
</dbReference>
<evidence type="ECO:0000256" key="1">
    <source>
        <dbReference type="ARBA" id="ARBA00022849"/>
    </source>
</evidence>
<dbReference type="Pfam" id="PF01451">
    <property type="entry name" value="LMWPc"/>
    <property type="match status" value="1"/>
</dbReference>
<evidence type="ECO:0000259" key="2">
    <source>
        <dbReference type="SMART" id="SM00226"/>
    </source>
</evidence>
<dbReference type="PANTHER" id="PTHR43428">
    <property type="entry name" value="ARSENATE REDUCTASE"/>
    <property type="match status" value="1"/>
</dbReference>
<reference evidence="3 4" key="1">
    <citation type="journal article" date="2020" name="Biotechnol. Biofuels">
        <title>New insights from the biogas microbiome by comprehensive genome-resolved metagenomics of nearly 1600 species originating from multiple anaerobic digesters.</title>
        <authorList>
            <person name="Campanaro S."/>
            <person name="Treu L."/>
            <person name="Rodriguez-R L.M."/>
            <person name="Kovalovszki A."/>
            <person name="Ziels R.M."/>
            <person name="Maus I."/>
            <person name="Zhu X."/>
            <person name="Kougias P.G."/>
            <person name="Basile A."/>
            <person name="Luo G."/>
            <person name="Schluter A."/>
            <person name="Konstantinidis K.T."/>
            <person name="Angelidaki I."/>
        </authorList>
    </citation>
    <scope>NUCLEOTIDE SEQUENCE [LARGE SCALE GENOMIC DNA]</scope>
    <source>
        <strain evidence="3">AS06rmzACSIP_256</strain>
    </source>
</reference>
<evidence type="ECO:0000313" key="4">
    <source>
        <dbReference type="Proteomes" id="UP000536534"/>
    </source>
</evidence>
<dbReference type="AlphaFoldDB" id="A0A7X7R9P8"/>
<proteinExistence type="predicted"/>
<feature type="domain" description="Phosphotyrosine protein phosphatase I" evidence="2">
    <location>
        <begin position="6"/>
        <end position="144"/>
    </location>
</feature>
<comment type="caution">
    <text evidence="3">The sequence shown here is derived from an EMBL/GenBank/DDBJ whole genome shotgun (WGS) entry which is preliminary data.</text>
</comment>
<accession>A0A7X7R9P8</accession>